<feature type="domain" description="Glycosyl transferase CAP10" evidence="2">
    <location>
        <begin position="439"/>
        <end position="696"/>
    </location>
</feature>
<dbReference type="PANTHER" id="PTHR12203">
    <property type="entry name" value="KDEL LYS-ASP-GLU-LEU CONTAINING - RELATED"/>
    <property type="match status" value="1"/>
</dbReference>
<accession>A0A427XTZ2</accession>
<comment type="caution">
    <text evidence="3">The sequence shown here is derived from an EMBL/GenBank/DDBJ whole genome shotgun (WGS) entry which is preliminary data.</text>
</comment>
<gene>
    <name evidence="3" type="primary">CAP2_4</name>
    <name evidence="3" type="ORF">EHS25_006134</name>
</gene>
<sequence length="719" mass="81046">MSPSPDDRHGLDNTAESLLGHAQTSRSVRPDSRSGSNQRRAHASYLGRLSSRRIPFLLLCMAGLTLVTLFTRGSDSTNALRSVTSVLGSRPLVEEAPIDTLPPNSGHSEPIASHRFGEIDLPEYPLLNYSAGVARVMPMPEEDFQADVDTHPIAELIARGRRIAAEHEARKKAVDSLDKAVEDYEIAFGMSPPEGFERWYKFAVSVNATAVPSLIPYAHETILPFLAMPPAMLRKRAWERLGANGIMAFQFDPENEDPEGRLRIHGGDGTTWSRFHAQDYPTLLAPIIPLLPPSPGDEPLALKIWTEDAGLRIVSGSVLAKSRELAKQGLASDSAVWDEEELAEAEAERRGENGWGNVCETPLNWTDGKEARDALGGQHHEAASFVSDPLEYMNVCEHPEHLLMNGDMIMKESTQVSVWEPVVVCSRLMGGSEMLSAPTRDYDQIVKHEVPWSEKEDSRLFFRGGPSGIFYTTWRWDWRSSQRNRLSVVGDESVEYDVPVMVDRGGSGIVRESFAHSELVERYLDVRLVPQALLWDCSVKWSDNLMCRPNAGEQYLDDCPGNKDGCFDMLESTSWGRRVSLEKSLKYKFHIDVDGFGWTARWRKELSTGSVVLKATLFPEWWHAQAIPWYHYVPVRYDYSDVFDIMAYFTGSPDGETEGRDDLAEQIGVRGRALALNQLRWEDMQSYMFLFLLEYRRAWADDRQAATYHGEIPMEGEEW</sequence>
<keyword evidence="4" id="KW-1185">Reference proteome</keyword>
<evidence type="ECO:0000259" key="2">
    <source>
        <dbReference type="SMART" id="SM00672"/>
    </source>
</evidence>
<dbReference type="InterPro" id="IPR051091">
    <property type="entry name" value="O-Glucosyltr/Glycosyltrsf_90"/>
</dbReference>
<feature type="compositionally biased region" description="Basic and acidic residues" evidence="1">
    <location>
        <begin position="1"/>
        <end position="11"/>
    </location>
</feature>
<feature type="compositionally biased region" description="Polar residues" evidence="1">
    <location>
        <begin position="22"/>
        <end position="38"/>
    </location>
</feature>
<organism evidence="3 4">
    <name type="scientific">Saitozyma podzolica</name>
    <dbReference type="NCBI Taxonomy" id="1890683"/>
    <lineage>
        <taxon>Eukaryota</taxon>
        <taxon>Fungi</taxon>
        <taxon>Dikarya</taxon>
        <taxon>Basidiomycota</taxon>
        <taxon>Agaricomycotina</taxon>
        <taxon>Tremellomycetes</taxon>
        <taxon>Tremellales</taxon>
        <taxon>Trimorphomycetaceae</taxon>
        <taxon>Saitozyma</taxon>
    </lineage>
</organism>
<protein>
    <submittedName>
        <fullName evidence="3">F-actin-capping protein subunit beta</fullName>
    </submittedName>
</protein>
<feature type="region of interest" description="Disordered" evidence="1">
    <location>
        <begin position="1"/>
        <end position="40"/>
    </location>
</feature>
<dbReference type="Proteomes" id="UP000279259">
    <property type="component" value="Unassembled WGS sequence"/>
</dbReference>
<name>A0A427XTZ2_9TREE</name>
<proteinExistence type="predicted"/>
<dbReference type="InterPro" id="IPR006598">
    <property type="entry name" value="CAP10"/>
</dbReference>
<dbReference type="PANTHER" id="PTHR12203:SF118">
    <property type="entry name" value="BETA-1,2-XYLOSYLTRANSFERASE 1"/>
    <property type="match status" value="1"/>
</dbReference>
<evidence type="ECO:0000256" key="1">
    <source>
        <dbReference type="SAM" id="MobiDB-lite"/>
    </source>
</evidence>
<dbReference type="Pfam" id="PF05686">
    <property type="entry name" value="Glyco_transf_90"/>
    <property type="match status" value="1"/>
</dbReference>
<dbReference type="EMBL" id="RSCD01000028">
    <property type="protein sequence ID" value="RSH82201.1"/>
    <property type="molecule type" value="Genomic_DNA"/>
</dbReference>
<reference evidence="3 4" key="1">
    <citation type="submission" date="2018-11" db="EMBL/GenBank/DDBJ databases">
        <title>Genome sequence of Saitozyma podzolica DSM 27192.</title>
        <authorList>
            <person name="Aliyu H."/>
            <person name="Gorte O."/>
            <person name="Ochsenreither K."/>
        </authorList>
    </citation>
    <scope>NUCLEOTIDE SEQUENCE [LARGE SCALE GENOMIC DNA]</scope>
    <source>
        <strain evidence="3 4">DSM 27192</strain>
    </source>
</reference>
<dbReference type="SMART" id="SM00672">
    <property type="entry name" value="CAP10"/>
    <property type="match status" value="1"/>
</dbReference>
<dbReference type="AlphaFoldDB" id="A0A427XTZ2"/>
<dbReference type="OrthoDB" id="541052at2759"/>
<evidence type="ECO:0000313" key="4">
    <source>
        <dbReference type="Proteomes" id="UP000279259"/>
    </source>
</evidence>
<evidence type="ECO:0000313" key="3">
    <source>
        <dbReference type="EMBL" id="RSH82201.1"/>
    </source>
</evidence>